<protein>
    <recommendedName>
        <fullName evidence="3">DUF2946 domain-containing protein</fullName>
    </recommendedName>
</protein>
<accession>A0ABW5C4P6</accession>
<gene>
    <name evidence="1" type="ORF">ACFSNB_00730</name>
</gene>
<sequence length="108" mass="10658">MRTIRRAMFVLLGLLLLLAPVLALAGGGGTVVRAPALVACGGSHHSSAPAPATGAPLCAIDCVLAGLAGLIVPLTAPATLRPAAPSAVALHAPRSRVWPPAAPPPRLS</sequence>
<evidence type="ECO:0000313" key="2">
    <source>
        <dbReference type="Proteomes" id="UP001597296"/>
    </source>
</evidence>
<comment type="caution">
    <text evidence="1">The sequence shown here is derived from an EMBL/GenBank/DDBJ whole genome shotgun (WGS) entry which is preliminary data.</text>
</comment>
<keyword evidence="2" id="KW-1185">Reference proteome</keyword>
<proteinExistence type="predicted"/>
<reference evidence="2" key="1">
    <citation type="journal article" date="2019" name="Int. J. Syst. Evol. Microbiol.">
        <title>The Global Catalogue of Microorganisms (GCM) 10K type strain sequencing project: providing services to taxonomists for standard genome sequencing and annotation.</title>
        <authorList>
            <consortium name="The Broad Institute Genomics Platform"/>
            <consortium name="The Broad Institute Genome Sequencing Center for Infectious Disease"/>
            <person name="Wu L."/>
            <person name="Ma J."/>
        </authorList>
    </citation>
    <scope>NUCLEOTIDE SEQUENCE [LARGE SCALE GENOMIC DNA]</scope>
    <source>
        <strain evidence="2">KCTC 15012</strain>
    </source>
</reference>
<dbReference type="EMBL" id="JBHUIY010000001">
    <property type="protein sequence ID" value="MFD2232320.1"/>
    <property type="molecule type" value="Genomic_DNA"/>
</dbReference>
<dbReference type="Proteomes" id="UP001597296">
    <property type="component" value="Unassembled WGS sequence"/>
</dbReference>
<name>A0ABW5C4P6_9PROT</name>
<evidence type="ECO:0000313" key="1">
    <source>
        <dbReference type="EMBL" id="MFD2232320.1"/>
    </source>
</evidence>
<evidence type="ECO:0008006" key="3">
    <source>
        <dbReference type="Google" id="ProtNLM"/>
    </source>
</evidence>
<organism evidence="1 2">
    <name type="scientific">Phaeospirillum tilakii</name>
    <dbReference type="NCBI Taxonomy" id="741673"/>
    <lineage>
        <taxon>Bacteria</taxon>
        <taxon>Pseudomonadati</taxon>
        <taxon>Pseudomonadota</taxon>
        <taxon>Alphaproteobacteria</taxon>
        <taxon>Rhodospirillales</taxon>
        <taxon>Rhodospirillaceae</taxon>
        <taxon>Phaeospirillum</taxon>
    </lineage>
</organism>
<dbReference type="RefSeq" id="WP_377313534.1">
    <property type="nucleotide sequence ID" value="NZ_JBHUIY010000001.1"/>
</dbReference>